<dbReference type="GO" id="GO:0005783">
    <property type="term" value="C:endoplasmic reticulum"/>
    <property type="evidence" value="ECO:0007669"/>
    <property type="project" value="TreeGrafter"/>
</dbReference>
<dbReference type="OrthoDB" id="550424at2759"/>
<proteinExistence type="predicted"/>
<name>A0A7M5WV15_9CNID</name>
<dbReference type="SUPFAM" id="SSF49493">
    <property type="entry name" value="HSP40/DnaJ peptide-binding domain"/>
    <property type="match status" value="2"/>
</dbReference>
<dbReference type="Proteomes" id="UP000594262">
    <property type="component" value="Unplaced"/>
</dbReference>
<evidence type="ECO:0000256" key="1">
    <source>
        <dbReference type="ARBA" id="ARBA00022729"/>
    </source>
</evidence>
<dbReference type="GO" id="GO:0051082">
    <property type="term" value="F:unfolded protein binding"/>
    <property type="evidence" value="ECO:0007669"/>
    <property type="project" value="InterPro"/>
</dbReference>
<evidence type="ECO:0000259" key="4">
    <source>
        <dbReference type="PROSITE" id="PS50076"/>
    </source>
</evidence>
<dbReference type="FunFam" id="2.60.260.20:FF:000013">
    <property type="entry name" value="DnaJ subfamily B member 11"/>
    <property type="match status" value="1"/>
</dbReference>
<dbReference type="InterPro" id="IPR002939">
    <property type="entry name" value="DnaJ_C"/>
</dbReference>
<dbReference type="InterPro" id="IPR036869">
    <property type="entry name" value="J_dom_sf"/>
</dbReference>
<dbReference type="Gene3D" id="2.60.260.20">
    <property type="entry name" value="Urease metallochaperone UreE, N-terminal domain"/>
    <property type="match status" value="2"/>
</dbReference>
<dbReference type="InterPro" id="IPR018253">
    <property type="entry name" value="DnaJ_domain_CS"/>
</dbReference>
<evidence type="ECO:0000313" key="6">
    <source>
        <dbReference type="Proteomes" id="UP000594262"/>
    </source>
</evidence>
<dbReference type="CDD" id="cd10747">
    <property type="entry name" value="DnaJ_C"/>
    <property type="match status" value="1"/>
</dbReference>
<dbReference type="Pfam" id="PF01556">
    <property type="entry name" value="DnaJ_C"/>
    <property type="match status" value="1"/>
</dbReference>
<dbReference type="InterPro" id="IPR051736">
    <property type="entry name" value="DnaJ-B11-like"/>
</dbReference>
<dbReference type="PRINTS" id="PR00625">
    <property type="entry name" value="JDOMAIN"/>
</dbReference>
<protein>
    <recommendedName>
        <fullName evidence="4">J domain-containing protein</fullName>
    </recommendedName>
</protein>
<dbReference type="PANTHER" id="PTHR44298:SF1">
    <property type="entry name" value="DNAJ HOMOLOG SUBFAMILY B MEMBER 11"/>
    <property type="match status" value="1"/>
</dbReference>
<keyword evidence="1 3" id="KW-0732">Signal</keyword>
<reference evidence="5" key="1">
    <citation type="submission" date="2021-01" db="UniProtKB">
        <authorList>
            <consortium name="EnsemblMetazoa"/>
        </authorList>
    </citation>
    <scope>IDENTIFICATION</scope>
</reference>
<dbReference type="CDD" id="cd06257">
    <property type="entry name" value="DnaJ"/>
    <property type="match status" value="1"/>
</dbReference>
<dbReference type="Pfam" id="PF00226">
    <property type="entry name" value="DnaJ"/>
    <property type="match status" value="1"/>
</dbReference>
<keyword evidence="2" id="KW-0325">Glycoprotein</keyword>
<feature type="signal peptide" evidence="3">
    <location>
        <begin position="1"/>
        <end position="24"/>
    </location>
</feature>
<dbReference type="PANTHER" id="PTHR44298">
    <property type="entry name" value="DNAJ HOMOLOG SUBFAMILY B MEMBER 11"/>
    <property type="match status" value="1"/>
</dbReference>
<dbReference type="InterPro" id="IPR001623">
    <property type="entry name" value="DnaJ_domain"/>
</dbReference>
<evidence type="ECO:0000313" key="5">
    <source>
        <dbReference type="EnsemblMetazoa" id="CLYHEMP013558.1"/>
    </source>
</evidence>
<dbReference type="EnsemblMetazoa" id="CLYHEMT013558.1">
    <property type="protein sequence ID" value="CLYHEMP013558.1"/>
    <property type="gene ID" value="CLYHEMG013558"/>
</dbReference>
<dbReference type="GO" id="GO:0006457">
    <property type="term" value="P:protein folding"/>
    <property type="evidence" value="ECO:0007669"/>
    <property type="project" value="InterPro"/>
</dbReference>
<feature type="domain" description="J" evidence="4">
    <location>
        <begin position="27"/>
        <end position="92"/>
    </location>
</feature>
<dbReference type="RefSeq" id="XP_066931768.1">
    <property type="nucleotide sequence ID" value="XM_067075667.1"/>
</dbReference>
<dbReference type="FunFam" id="1.10.287.110:FF:000040">
    <property type="entry name" value="dnaJ homolog subfamily B member 11"/>
    <property type="match status" value="1"/>
</dbReference>
<dbReference type="Gene3D" id="1.10.287.110">
    <property type="entry name" value="DnaJ domain"/>
    <property type="match status" value="1"/>
</dbReference>
<dbReference type="SUPFAM" id="SSF46565">
    <property type="entry name" value="Chaperone J-domain"/>
    <property type="match status" value="1"/>
</dbReference>
<dbReference type="AlphaFoldDB" id="A0A7M5WV15"/>
<dbReference type="GO" id="GO:0051787">
    <property type="term" value="F:misfolded protein binding"/>
    <property type="evidence" value="ECO:0007669"/>
    <property type="project" value="TreeGrafter"/>
</dbReference>
<sequence length="363" mass="41004">MASLQNGKSLWIFMLLSTILTVLAGRDFYKILGVRKDATDRDIKKAYRKLAMKWHPDKNPDDPKAQDKFQDLGAAYEVLSDADKRKTYDKHGEEGVQKMGGGGGDGFDPFESFFGGFGGFGFGGGNKQRGHGEIPKGGNIVMDLEVTLEELYTGDFVEVLRAKPFAETTSGTRRCNCRMEMRTHQLGPGRFQMMQEEVCDECPNKRFIIKDQLLEIEIEQGMQDGQEYPFVSEGEPHIDGEPGDLIFKIKELKHKTFERRGDDLFTNITISLVDALNGFDMEFKHLDGHVVKVHREKITWPGAKIKKKGEGMPNYHNNLDKGVLVITFDVDFPKGELAEEQKEAIKTILNQDSKQKIYNGLQV</sequence>
<keyword evidence="6" id="KW-1185">Reference proteome</keyword>
<evidence type="ECO:0000256" key="3">
    <source>
        <dbReference type="SAM" id="SignalP"/>
    </source>
</evidence>
<dbReference type="PROSITE" id="PS00636">
    <property type="entry name" value="DNAJ_1"/>
    <property type="match status" value="1"/>
</dbReference>
<dbReference type="PROSITE" id="PS50076">
    <property type="entry name" value="DNAJ_2"/>
    <property type="match status" value="1"/>
</dbReference>
<accession>A0A7M5WV15</accession>
<dbReference type="SMART" id="SM00271">
    <property type="entry name" value="DnaJ"/>
    <property type="match status" value="1"/>
</dbReference>
<dbReference type="InterPro" id="IPR008971">
    <property type="entry name" value="HSP40/DnaJ_pept-bd"/>
</dbReference>
<organism evidence="5 6">
    <name type="scientific">Clytia hemisphaerica</name>
    <dbReference type="NCBI Taxonomy" id="252671"/>
    <lineage>
        <taxon>Eukaryota</taxon>
        <taxon>Metazoa</taxon>
        <taxon>Cnidaria</taxon>
        <taxon>Hydrozoa</taxon>
        <taxon>Hydroidolina</taxon>
        <taxon>Leptothecata</taxon>
        <taxon>Obeliida</taxon>
        <taxon>Clytiidae</taxon>
        <taxon>Clytia</taxon>
    </lineage>
</organism>
<dbReference type="GeneID" id="136819444"/>
<feature type="chain" id="PRO_5029722325" description="J domain-containing protein" evidence="3">
    <location>
        <begin position="25"/>
        <end position="363"/>
    </location>
</feature>
<evidence type="ECO:0000256" key="2">
    <source>
        <dbReference type="ARBA" id="ARBA00023180"/>
    </source>
</evidence>